<comment type="caution">
    <text evidence="2">The sequence shown here is derived from an EMBL/GenBank/DDBJ whole genome shotgun (WGS) entry which is preliminary data.</text>
</comment>
<accession>A0A1V3KVA9</accession>
<keyword evidence="3" id="KW-1185">Reference proteome</keyword>
<evidence type="ECO:0000313" key="2">
    <source>
        <dbReference type="EMBL" id="OOF81248.1"/>
    </source>
</evidence>
<dbReference type="EMBL" id="MLAG01000045">
    <property type="protein sequence ID" value="OOF81248.1"/>
    <property type="molecule type" value="Genomic_DNA"/>
</dbReference>
<gene>
    <name evidence="2" type="ORF">BKG92_09245</name>
</gene>
<feature type="chain" id="PRO_5012257179" description="Starvation-inducible protein" evidence="1">
    <location>
        <begin position="19"/>
        <end position="181"/>
    </location>
</feature>
<protein>
    <recommendedName>
        <fullName evidence="4">Starvation-inducible protein</fullName>
    </recommendedName>
</protein>
<evidence type="ECO:0008006" key="4">
    <source>
        <dbReference type="Google" id="ProtNLM"/>
    </source>
</evidence>
<dbReference type="AlphaFoldDB" id="A0A1V3KVA9"/>
<dbReference type="RefSeq" id="WP_077436206.1">
    <property type="nucleotide sequence ID" value="NZ_MLAG01000045.1"/>
</dbReference>
<organism evidence="2 3">
    <name type="scientific">Rodentibacter ratti</name>
    <dbReference type="NCBI Taxonomy" id="1906745"/>
    <lineage>
        <taxon>Bacteria</taxon>
        <taxon>Pseudomonadati</taxon>
        <taxon>Pseudomonadota</taxon>
        <taxon>Gammaproteobacteria</taxon>
        <taxon>Pasteurellales</taxon>
        <taxon>Pasteurellaceae</taxon>
        <taxon>Rodentibacter</taxon>
    </lineage>
</organism>
<keyword evidence="1" id="KW-0732">Signal</keyword>
<dbReference type="NCBIfam" id="TIGR00752">
    <property type="entry name" value="slp"/>
    <property type="match status" value="1"/>
</dbReference>
<dbReference type="PANTHER" id="PTHR37530:SF1">
    <property type="entry name" value="OUTER MEMBRANE PROTEIN SLP"/>
    <property type="match status" value="1"/>
</dbReference>
<dbReference type="PANTHER" id="PTHR37530">
    <property type="entry name" value="OUTER MEMBRANE PROTEIN SLP"/>
    <property type="match status" value="1"/>
</dbReference>
<dbReference type="Pfam" id="PF03843">
    <property type="entry name" value="Slp"/>
    <property type="match status" value="1"/>
</dbReference>
<dbReference type="InterPro" id="IPR004658">
    <property type="entry name" value="OMP_Slp"/>
</dbReference>
<sequence>MRVKITLFLTALSFLLTGCITSPQGLEKNRFSITDYRDISSQDLNCRCKTVRLGGKIIRSEILPNKTKIEVLSLPISNYSAKPIVESQSQGRFIAYFNGFIDPENLKDRYITLGGTLSGKEEGKIEQANYSYPVIQVENYRLWTLSKHYYYPPDDYWDDWGFWGWRHRARYNEPEIRYYLN</sequence>
<dbReference type="PIRSF" id="PIRSF004982">
    <property type="entry name" value="SlP"/>
    <property type="match status" value="1"/>
</dbReference>
<dbReference type="GO" id="GO:0019867">
    <property type="term" value="C:outer membrane"/>
    <property type="evidence" value="ECO:0007669"/>
    <property type="project" value="InterPro"/>
</dbReference>
<dbReference type="PROSITE" id="PS51257">
    <property type="entry name" value="PROKAR_LIPOPROTEIN"/>
    <property type="match status" value="1"/>
</dbReference>
<proteinExistence type="predicted"/>
<name>A0A1V3KVA9_9PAST</name>
<reference evidence="2 3" key="1">
    <citation type="submission" date="2016-10" db="EMBL/GenBank/DDBJ databases">
        <title>Rodentibacter gen. nov. and new species.</title>
        <authorList>
            <person name="Christensen H."/>
        </authorList>
    </citation>
    <scope>NUCLEOTIDE SEQUENCE [LARGE SCALE GENOMIC DNA]</scope>
    <source>
        <strain evidence="2 3">Ac81</strain>
    </source>
</reference>
<dbReference type="Proteomes" id="UP000188573">
    <property type="component" value="Unassembled WGS sequence"/>
</dbReference>
<evidence type="ECO:0000313" key="3">
    <source>
        <dbReference type="Proteomes" id="UP000188573"/>
    </source>
</evidence>
<feature type="signal peptide" evidence="1">
    <location>
        <begin position="1"/>
        <end position="18"/>
    </location>
</feature>
<evidence type="ECO:0000256" key="1">
    <source>
        <dbReference type="SAM" id="SignalP"/>
    </source>
</evidence>